<dbReference type="Proteomes" id="UP001175261">
    <property type="component" value="Unassembled WGS sequence"/>
</dbReference>
<gene>
    <name evidence="2" type="ORF">NLU13_9048</name>
</gene>
<accession>A0AA39L400</accession>
<evidence type="ECO:0000313" key="3">
    <source>
        <dbReference type="Proteomes" id="UP001175261"/>
    </source>
</evidence>
<organism evidence="2 3">
    <name type="scientific">Sarocladium strictum</name>
    <name type="common">Black bundle disease fungus</name>
    <name type="synonym">Acremonium strictum</name>
    <dbReference type="NCBI Taxonomy" id="5046"/>
    <lineage>
        <taxon>Eukaryota</taxon>
        <taxon>Fungi</taxon>
        <taxon>Dikarya</taxon>
        <taxon>Ascomycota</taxon>
        <taxon>Pezizomycotina</taxon>
        <taxon>Sordariomycetes</taxon>
        <taxon>Hypocreomycetidae</taxon>
        <taxon>Hypocreales</taxon>
        <taxon>Sarocladiaceae</taxon>
        <taxon>Sarocladium</taxon>
    </lineage>
</organism>
<feature type="domain" description="DUF7053" evidence="1">
    <location>
        <begin position="4"/>
        <end position="185"/>
    </location>
</feature>
<evidence type="ECO:0000259" key="1">
    <source>
        <dbReference type="Pfam" id="PF23155"/>
    </source>
</evidence>
<dbReference type="PANTHER" id="PTHR38117">
    <property type="entry name" value="NACHT AND WD40 DOMAIN PROTEIN"/>
    <property type="match status" value="1"/>
</dbReference>
<keyword evidence="3" id="KW-1185">Reference proteome</keyword>
<proteinExistence type="predicted"/>
<dbReference type="EMBL" id="JAPDFR010000009">
    <property type="protein sequence ID" value="KAK0383135.1"/>
    <property type="molecule type" value="Genomic_DNA"/>
</dbReference>
<sequence length="209" mass="23055">MRVQRQYTIAVPIPPYVPPSVIIAHLQTVSPIIRHLGTLSRYETTSAELPAIQSDPFFHQSPAPISGFQIYELITLAPGLTKEVTYPAYFQSSQSGVRCRANGAAGITGWADYSVRQRSEDSSTGSPGMGSTPSTIASEGEEYWHEYEIHETLLVEANSLLMPFVARTMEESHRNLLHKIIDEATQGYAVGHDTTSTTTTTPQDIKMQE</sequence>
<dbReference type="InterPro" id="IPR055481">
    <property type="entry name" value="DUF7053"/>
</dbReference>
<protein>
    <recommendedName>
        <fullName evidence="1">DUF7053 domain-containing protein</fullName>
    </recommendedName>
</protein>
<dbReference type="PANTHER" id="PTHR38117:SF1">
    <property type="entry name" value="DUF3074 DOMAIN-CONTAINING PROTEIN"/>
    <property type="match status" value="1"/>
</dbReference>
<comment type="caution">
    <text evidence="2">The sequence shown here is derived from an EMBL/GenBank/DDBJ whole genome shotgun (WGS) entry which is preliminary data.</text>
</comment>
<name>A0AA39L400_SARSR</name>
<reference evidence="2" key="1">
    <citation type="submission" date="2022-10" db="EMBL/GenBank/DDBJ databases">
        <title>Determination and structural analysis of whole genome sequence of Sarocladium strictum F4-1.</title>
        <authorList>
            <person name="Hu L."/>
            <person name="Jiang Y."/>
        </authorList>
    </citation>
    <scope>NUCLEOTIDE SEQUENCE</scope>
    <source>
        <strain evidence="2">F4-1</strain>
    </source>
</reference>
<dbReference type="AlphaFoldDB" id="A0AA39L400"/>
<evidence type="ECO:0000313" key="2">
    <source>
        <dbReference type="EMBL" id="KAK0383135.1"/>
    </source>
</evidence>
<dbReference type="Pfam" id="PF23155">
    <property type="entry name" value="DUF7053"/>
    <property type="match status" value="1"/>
</dbReference>